<feature type="region of interest" description="Disordered" evidence="1">
    <location>
        <begin position="56"/>
        <end position="81"/>
    </location>
</feature>
<evidence type="ECO:0000313" key="2">
    <source>
        <dbReference type="EMBL" id="QEA07438.1"/>
    </source>
</evidence>
<protein>
    <submittedName>
        <fullName evidence="2">Uncharacterized protein</fullName>
    </submittedName>
</protein>
<gene>
    <name evidence="2" type="ORF">KBTEX_03789</name>
</gene>
<dbReference type="EMBL" id="MN079249">
    <property type="protein sequence ID" value="QEA07438.1"/>
    <property type="molecule type" value="Genomic_DNA"/>
</dbReference>
<dbReference type="AlphaFoldDB" id="A0A5B8RHP3"/>
<accession>A0A5B8RHP3</accession>
<organism evidence="2">
    <name type="scientific">uncultured organism</name>
    <dbReference type="NCBI Taxonomy" id="155900"/>
    <lineage>
        <taxon>unclassified sequences</taxon>
        <taxon>environmental samples</taxon>
    </lineage>
</organism>
<feature type="compositionally biased region" description="Low complexity" evidence="1">
    <location>
        <begin position="56"/>
        <end position="66"/>
    </location>
</feature>
<sequence length="81" mass="8437">MTTSSLILNALVWAAMAAVRERSAQKVLRASAETAMKPSALRALALRTMREAASAQAFSSSEARSATSTILGFSPRAPLGA</sequence>
<proteinExistence type="predicted"/>
<evidence type="ECO:0000256" key="1">
    <source>
        <dbReference type="SAM" id="MobiDB-lite"/>
    </source>
</evidence>
<name>A0A5B8RHP3_9ZZZZ</name>
<reference evidence="2" key="1">
    <citation type="submission" date="2019-06" db="EMBL/GenBank/DDBJ databases">
        <authorList>
            <person name="Murdoch R.W."/>
            <person name="Fathepure B."/>
        </authorList>
    </citation>
    <scope>NUCLEOTIDE SEQUENCE</scope>
</reference>